<comment type="caution">
    <text evidence="1">The sequence shown here is derived from an EMBL/GenBank/DDBJ whole genome shotgun (WGS) entry which is preliminary data.</text>
</comment>
<dbReference type="EMBL" id="WJNA01000005">
    <property type="protein sequence ID" value="MRH08461.1"/>
    <property type="molecule type" value="Genomic_DNA"/>
</dbReference>
<dbReference type="EMBL" id="WJNA01000005">
    <property type="protein sequence ID" value="MRH08511.1"/>
    <property type="molecule type" value="Genomic_DNA"/>
</dbReference>
<dbReference type="RefSeq" id="WP_136001605.1">
    <property type="nucleotide sequence ID" value="NZ_JAJGTD010000134.1"/>
</dbReference>
<proteinExistence type="predicted"/>
<dbReference type="Proteomes" id="UP000472879">
    <property type="component" value="Unassembled WGS sequence"/>
</dbReference>
<name>A0A4V3RQ34_LIMRT</name>
<sequence>MHTKIFTINGNFYEAEGGIDDIQEKLKVNGTIGFYLSGMAMRNLQTIPHRFIIPLTAVESIMEFEDDEDK</sequence>
<evidence type="ECO:0000313" key="2">
    <source>
        <dbReference type="EMBL" id="MRH08511.1"/>
    </source>
</evidence>
<protein>
    <submittedName>
        <fullName evidence="1">Uncharacterized protein</fullName>
    </submittedName>
</protein>
<dbReference type="AlphaFoldDB" id="A0A4V3RQ34"/>
<organism evidence="1 3">
    <name type="scientific">Limosilactobacillus reuteri</name>
    <name type="common">Lactobacillus reuteri</name>
    <dbReference type="NCBI Taxonomy" id="1598"/>
    <lineage>
        <taxon>Bacteria</taxon>
        <taxon>Bacillati</taxon>
        <taxon>Bacillota</taxon>
        <taxon>Bacilli</taxon>
        <taxon>Lactobacillales</taxon>
        <taxon>Lactobacillaceae</taxon>
        <taxon>Limosilactobacillus</taxon>
    </lineage>
</organism>
<dbReference type="OrthoDB" id="9885458at2"/>
<reference evidence="1 3" key="1">
    <citation type="submission" date="2019-11" db="EMBL/GenBank/DDBJ databases">
        <title>Draft genome sequence of 12 host-associated Lactobacillus reuteri rodent strains.</title>
        <authorList>
            <person name="Zhang S."/>
            <person name="Ozcam M."/>
            <person name="Van Pijkeren J.P."/>
        </authorList>
    </citation>
    <scope>NUCLEOTIDE SEQUENCE [LARGE SCALE GENOMIC DNA]</scope>
    <source>
        <strain evidence="1 3">Lr4020</strain>
    </source>
</reference>
<gene>
    <name evidence="1" type="ORF">GIX81_03180</name>
    <name evidence="2" type="ORF">GIX81_03430</name>
</gene>
<evidence type="ECO:0000313" key="1">
    <source>
        <dbReference type="EMBL" id="MRH08461.1"/>
    </source>
</evidence>
<evidence type="ECO:0000313" key="3">
    <source>
        <dbReference type="Proteomes" id="UP000472879"/>
    </source>
</evidence>
<accession>A0A4V3RQ34</accession>